<accession>A0A6A3FKY8</accession>
<dbReference type="Proteomes" id="UP000429523">
    <property type="component" value="Unassembled WGS sequence"/>
</dbReference>
<comment type="caution">
    <text evidence="1">The sequence shown here is derived from an EMBL/GenBank/DDBJ whole genome shotgun (WGS) entry which is preliminary data.</text>
</comment>
<dbReference type="EMBL" id="QXGF01000117">
    <property type="protein sequence ID" value="KAE8946439.1"/>
    <property type="molecule type" value="Genomic_DNA"/>
</dbReference>
<organism evidence="1 2">
    <name type="scientific">Phytophthora fragariae</name>
    <dbReference type="NCBI Taxonomy" id="53985"/>
    <lineage>
        <taxon>Eukaryota</taxon>
        <taxon>Sar</taxon>
        <taxon>Stramenopiles</taxon>
        <taxon>Oomycota</taxon>
        <taxon>Peronosporomycetes</taxon>
        <taxon>Peronosporales</taxon>
        <taxon>Peronosporaceae</taxon>
        <taxon>Phytophthora</taxon>
    </lineage>
</organism>
<proteinExistence type="predicted"/>
<name>A0A6A3FKY8_9STRA</name>
<evidence type="ECO:0000313" key="2">
    <source>
        <dbReference type="Proteomes" id="UP000429523"/>
    </source>
</evidence>
<sequence>MGPWGDQGQPTDNHPKSMIRFIRWMMSISKRRNYINSTASRVDRAILNDKKTKFEKMMKAVGVELKSDEKDA</sequence>
<evidence type="ECO:0000313" key="1">
    <source>
        <dbReference type="EMBL" id="KAE8946439.1"/>
    </source>
</evidence>
<protein>
    <submittedName>
        <fullName evidence="1">Uncharacterized protein</fullName>
    </submittedName>
</protein>
<dbReference type="AlphaFoldDB" id="A0A6A3FKY8"/>
<reference evidence="1 2" key="1">
    <citation type="submission" date="2018-08" db="EMBL/GenBank/DDBJ databases">
        <title>Genomic investigation of the strawberry pathogen Phytophthora fragariae indicates pathogenicity is determined by transcriptional variation in three key races.</title>
        <authorList>
            <person name="Adams T.M."/>
            <person name="Armitage A.D."/>
            <person name="Sobczyk M.K."/>
            <person name="Bates H.J."/>
            <person name="Dunwell J.M."/>
            <person name="Nellist C.F."/>
            <person name="Harrison R.J."/>
        </authorList>
    </citation>
    <scope>NUCLEOTIDE SEQUENCE [LARGE SCALE GENOMIC DNA]</scope>
    <source>
        <strain evidence="1 2">NOV-9</strain>
    </source>
</reference>
<gene>
    <name evidence="1" type="ORF">PF009_g3916</name>
</gene>